<name>A0A835LTT3_9MAGN</name>
<protein>
    <submittedName>
        <fullName evidence="2">Uncharacterized protein</fullName>
    </submittedName>
</protein>
<keyword evidence="3" id="KW-1185">Reference proteome</keyword>
<dbReference type="PANTHER" id="PTHR36795">
    <property type="entry name" value="OS01G0938400 PROTEIN"/>
    <property type="match status" value="1"/>
</dbReference>
<feature type="region of interest" description="Disordered" evidence="1">
    <location>
        <begin position="103"/>
        <end position="132"/>
    </location>
</feature>
<feature type="compositionally biased region" description="Basic and acidic residues" evidence="1">
    <location>
        <begin position="106"/>
        <end position="118"/>
    </location>
</feature>
<dbReference type="AlphaFoldDB" id="A0A835LTT3"/>
<proteinExistence type="predicted"/>
<organism evidence="2 3">
    <name type="scientific">Coptis chinensis</name>
    <dbReference type="NCBI Taxonomy" id="261450"/>
    <lineage>
        <taxon>Eukaryota</taxon>
        <taxon>Viridiplantae</taxon>
        <taxon>Streptophyta</taxon>
        <taxon>Embryophyta</taxon>
        <taxon>Tracheophyta</taxon>
        <taxon>Spermatophyta</taxon>
        <taxon>Magnoliopsida</taxon>
        <taxon>Ranunculales</taxon>
        <taxon>Ranunculaceae</taxon>
        <taxon>Coptidoideae</taxon>
        <taxon>Coptis</taxon>
    </lineage>
</organism>
<dbReference type="OrthoDB" id="1932414at2759"/>
<comment type="caution">
    <text evidence="2">The sequence shown here is derived from an EMBL/GenBank/DDBJ whole genome shotgun (WGS) entry which is preliminary data.</text>
</comment>
<evidence type="ECO:0000256" key="1">
    <source>
        <dbReference type="SAM" id="MobiDB-lite"/>
    </source>
</evidence>
<gene>
    <name evidence="2" type="ORF">IFM89_033824</name>
</gene>
<sequence length="165" mass="19364">MSAFEMASVPKLSYQRLRNEGWYEEGEEHKQDAIVIKRTRSWSKNFRRVHLRRRLKIRIPGLRRFLRKKAKLFSAVRLSYNKVIRRFVEGVVVHLPTDKFEDEGESASKLKDPPRKDPYGGARHPLGNPNPLVRPYRLETNCGACDEIVYGDNSMDLSYNPRRVH</sequence>
<accession>A0A835LTT3</accession>
<evidence type="ECO:0000313" key="3">
    <source>
        <dbReference type="Proteomes" id="UP000631114"/>
    </source>
</evidence>
<evidence type="ECO:0000313" key="2">
    <source>
        <dbReference type="EMBL" id="KAF9603099.1"/>
    </source>
</evidence>
<dbReference type="Proteomes" id="UP000631114">
    <property type="component" value="Unassembled WGS sequence"/>
</dbReference>
<dbReference type="EMBL" id="JADFTS010000006">
    <property type="protein sequence ID" value="KAF9603099.1"/>
    <property type="molecule type" value="Genomic_DNA"/>
</dbReference>
<reference evidence="2 3" key="1">
    <citation type="submission" date="2020-10" db="EMBL/GenBank/DDBJ databases">
        <title>The Coptis chinensis genome and diversification of protoberbering-type alkaloids.</title>
        <authorList>
            <person name="Wang B."/>
            <person name="Shu S."/>
            <person name="Song C."/>
            <person name="Liu Y."/>
        </authorList>
    </citation>
    <scope>NUCLEOTIDE SEQUENCE [LARGE SCALE GENOMIC DNA]</scope>
    <source>
        <strain evidence="2">HL-2020</strain>
        <tissue evidence="2">Leaf</tissue>
    </source>
</reference>
<dbReference type="PANTHER" id="PTHR36795:SF2">
    <property type="entry name" value="OS01G0938400 PROTEIN"/>
    <property type="match status" value="1"/>
</dbReference>